<dbReference type="InterPro" id="IPR036764">
    <property type="entry name" value="Peptidase_Prp_sf"/>
</dbReference>
<protein>
    <recommendedName>
        <fullName evidence="6">Ribosomal processing cysteine protease Prp</fullName>
    </recommendedName>
</protein>
<dbReference type="eggNOG" id="COG2868">
    <property type="taxonomic scope" value="Bacteria"/>
</dbReference>
<evidence type="ECO:0000256" key="1">
    <source>
        <dbReference type="ARBA" id="ARBA00022517"/>
    </source>
</evidence>
<dbReference type="RefSeq" id="WP_012159604.1">
    <property type="nucleotide sequence ID" value="NC_009922.1"/>
</dbReference>
<keyword evidence="3" id="KW-0378">Hydrolase</keyword>
<dbReference type="PANTHER" id="PTHR39178:SF1">
    <property type="entry name" value="RIBOSOMAL-PROCESSING CYSTEINE PROTEASE PRP"/>
    <property type="match status" value="1"/>
</dbReference>
<evidence type="ECO:0000313" key="7">
    <source>
        <dbReference type="EMBL" id="ABW19292.1"/>
    </source>
</evidence>
<dbReference type="Proteomes" id="UP000000269">
    <property type="component" value="Chromosome"/>
</dbReference>
<dbReference type="GO" id="GO:0008234">
    <property type="term" value="F:cysteine-type peptidase activity"/>
    <property type="evidence" value="ECO:0007669"/>
    <property type="project" value="UniProtKB-KW"/>
</dbReference>
<evidence type="ECO:0000256" key="6">
    <source>
        <dbReference type="ARBA" id="ARBA00044538"/>
    </source>
</evidence>
<evidence type="ECO:0000313" key="8">
    <source>
        <dbReference type="Proteomes" id="UP000000269"/>
    </source>
</evidence>
<name>A8MHL0_ALKOO</name>
<dbReference type="STRING" id="350688.Clos_1752"/>
<proteinExistence type="inferred from homology"/>
<dbReference type="HOGENOM" id="CLU_140910_2_1_9"/>
<keyword evidence="1" id="KW-0690">Ribosome biogenesis</keyword>
<sequence>MISISIYRNRKKGIEQFIVTGHAYAAEPGQDIVCAAVSVLTQTTVLGLYEVAQVAIEHEIKSGYLKCRLPMNLTEKELYDIKLLMDTMLLGLKNIQESYPQYIEIHDKEV</sequence>
<dbReference type="CDD" id="cd16332">
    <property type="entry name" value="Prp-like"/>
    <property type="match status" value="1"/>
</dbReference>
<dbReference type="AlphaFoldDB" id="A8MHL0"/>
<dbReference type="InterPro" id="IPR007422">
    <property type="entry name" value="Peptidase_Prp"/>
</dbReference>
<reference evidence="8" key="1">
    <citation type="submission" date="2007-10" db="EMBL/GenBank/DDBJ databases">
        <title>Complete genome of Alkaliphilus oremlandii OhILAs.</title>
        <authorList>
            <person name="Copeland A."/>
            <person name="Lucas S."/>
            <person name="Lapidus A."/>
            <person name="Barry K."/>
            <person name="Detter J.C."/>
            <person name="Glavina del Rio T."/>
            <person name="Hammon N."/>
            <person name="Israni S."/>
            <person name="Dalin E."/>
            <person name="Tice H."/>
            <person name="Pitluck S."/>
            <person name="Chain P."/>
            <person name="Malfatti S."/>
            <person name="Shin M."/>
            <person name="Vergez L."/>
            <person name="Schmutz J."/>
            <person name="Larimer F."/>
            <person name="Land M."/>
            <person name="Hauser L."/>
            <person name="Kyrpides N."/>
            <person name="Mikhailova N."/>
            <person name="Stolz J.F."/>
            <person name="Dawson A."/>
            <person name="Fisher E."/>
            <person name="Crable B."/>
            <person name="Perera E."/>
            <person name="Lisak J."/>
            <person name="Ranganathan M."/>
            <person name="Basu P."/>
            <person name="Richardson P."/>
        </authorList>
    </citation>
    <scope>NUCLEOTIDE SEQUENCE [LARGE SCALE GENOMIC DNA]</scope>
    <source>
        <strain evidence="8">OhILAs</strain>
    </source>
</reference>
<comment type="similarity">
    <text evidence="5">Belongs to the Prp family.</text>
</comment>
<evidence type="ECO:0000256" key="4">
    <source>
        <dbReference type="ARBA" id="ARBA00022807"/>
    </source>
</evidence>
<organism evidence="7 8">
    <name type="scientific">Alkaliphilus oremlandii (strain OhILAs)</name>
    <name type="common">Clostridium oremlandii (strain OhILAs)</name>
    <dbReference type="NCBI Taxonomy" id="350688"/>
    <lineage>
        <taxon>Bacteria</taxon>
        <taxon>Bacillati</taxon>
        <taxon>Bacillota</taxon>
        <taxon>Clostridia</taxon>
        <taxon>Peptostreptococcales</taxon>
        <taxon>Natronincolaceae</taxon>
        <taxon>Alkaliphilus</taxon>
    </lineage>
</organism>
<dbReference type="SUPFAM" id="SSF118010">
    <property type="entry name" value="TM1457-like"/>
    <property type="match status" value="1"/>
</dbReference>
<keyword evidence="2" id="KW-0645">Protease</keyword>
<gene>
    <name evidence="7" type="ordered locus">Clos_1752</name>
</gene>
<evidence type="ECO:0000256" key="3">
    <source>
        <dbReference type="ARBA" id="ARBA00022801"/>
    </source>
</evidence>
<dbReference type="EMBL" id="CP000853">
    <property type="protein sequence ID" value="ABW19292.1"/>
    <property type="molecule type" value="Genomic_DNA"/>
</dbReference>
<dbReference type="Gene3D" id="3.30.70.1490">
    <property type="entry name" value="Cysteine protease Prp"/>
    <property type="match status" value="1"/>
</dbReference>
<accession>A8MHL0</accession>
<dbReference type="PANTHER" id="PTHR39178">
    <property type="entry name" value="HYPOTHETICAL RIBOSOME-ASSOCIATED PROTEIN"/>
    <property type="match status" value="1"/>
</dbReference>
<keyword evidence="4" id="KW-0788">Thiol protease</keyword>
<dbReference type="OrthoDB" id="48998at2"/>
<evidence type="ECO:0000256" key="5">
    <source>
        <dbReference type="ARBA" id="ARBA00044503"/>
    </source>
</evidence>
<keyword evidence="8" id="KW-1185">Reference proteome</keyword>
<dbReference type="KEGG" id="aoe:Clos_1752"/>
<dbReference type="Pfam" id="PF04327">
    <property type="entry name" value="Peptidase_Prp"/>
    <property type="match status" value="1"/>
</dbReference>
<evidence type="ECO:0000256" key="2">
    <source>
        <dbReference type="ARBA" id="ARBA00022670"/>
    </source>
</evidence>
<dbReference type="GO" id="GO:0006508">
    <property type="term" value="P:proteolysis"/>
    <property type="evidence" value="ECO:0007669"/>
    <property type="project" value="UniProtKB-KW"/>
</dbReference>
<dbReference type="GO" id="GO:0042254">
    <property type="term" value="P:ribosome biogenesis"/>
    <property type="evidence" value="ECO:0007669"/>
    <property type="project" value="UniProtKB-KW"/>
</dbReference>